<evidence type="ECO:0000256" key="1">
    <source>
        <dbReference type="ARBA" id="ARBA00022679"/>
    </source>
</evidence>
<gene>
    <name evidence="4" type="primary">adk</name>
    <name evidence="8" type="ORF">A3L01_04700</name>
</gene>
<feature type="binding site" evidence="4">
    <location>
        <begin position="83"/>
        <end position="86"/>
    </location>
    <ligand>
        <name>AMP</name>
        <dbReference type="ChEBI" id="CHEBI:456215"/>
    </ligand>
</feature>
<dbReference type="GO" id="GO:0005737">
    <property type="term" value="C:cytoplasm"/>
    <property type="evidence" value="ECO:0007669"/>
    <property type="project" value="UniProtKB-SubCell"/>
</dbReference>
<dbReference type="PROSITE" id="PS00113">
    <property type="entry name" value="ADENYLATE_KINASE"/>
    <property type="match status" value="1"/>
</dbReference>
<dbReference type="AlphaFoldDB" id="A0A2Z2MIZ1"/>
<evidence type="ECO:0000256" key="2">
    <source>
        <dbReference type="ARBA" id="ARBA00022741"/>
    </source>
</evidence>
<dbReference type="SUPFAM" id="SSF52540">
    <property type="entry name" value="P-loop containing nucleoside triphosphate hydrolases"/>
    <property type="match status" value="1"/>
</dbReference>
<feature type="binding site" evidence="4">
    <location>
        <position position="158"/>
    </location>
    <ligand>
        <name>AMP</name>
        <dbReference type="ChEBI" id="CHEBI:456215"/>
    </ligand>
</feature>
<feature type="binding site" evidence="4">
    <location>
        <position position="148"/>
    </location>
    <ligand>
        <name>Zn(2+)</name>
        <dbReference type="ChEBI" id="CHEBI:29105"/>
        <note>structural</note>
    </ligand>
</feature>
<dbReference type="NCBIfam" id="TIGR01351">
    <property type="entry name" value="adk"/>
    <property type="match status" value="1"/>
</dbReference>
<dbReference type="GO" id="GO:0005524">
    <property type="term" value="F:ATP binding"/>
    <property type="evidence" value="ECO:0007669"/>
    <property type="project" value="UniProtKB-UniRule"/>
</dbReference>
<name>A0A2Z2MIZ1_9EURY</name>
<feature type="region of interest" description="NMP" evidence="4">
    <location>
        <begin position="30"/>
        <end position="59"/>
    </location>
</feature>
<evidence type="ECO:0000313" key="8">
    <source>
        <dbReference type="EMBL" id="ASJ04695.1"/>
    </source>
</evidence>
<keyword evidence="2 4" id="KW-0547">Nucleotide-binding</keyword>
<feature type="binding site" evidence="4">
    <location>
        <position position="197"/>
    </location>
    <ligand>
        <name>ATP</name>
        <dbReference type="ChEBI" id="CHEBI:30616"/>
    </ligand>
</feature>
<protein>
    <recommendedName>
        <fullName evidence="4 6">Adenylate kinase</fullName>
        <shortName evidence="4">AK</shortName>
        <ecNumber evidence="4 6">2.7.4.3</ecNumber>
    </recommendedName>
    <alternativeName>
        <fullName evidence="4">ATP-AMP transphosphorylase</fullName>
    </alternativeName>
    <alternativeName>
        <fullName evidence="4">ATP:AMP phosphotransferase</fullName>
    </alternativeName>
    <alternativeName>
        <fullName evidence="4">Adenylate monophosphate kinase</fullName>
    </alternativeName>
</protein>
<dbReference type="InterPro" id="IPR033690">
    <property type="entry name" value="Adenylat_kinase_CS"/>
</dbReference>
<sequence>MNILIFGPPGSGKSTHSRTITERYGLTYVSSGDMIRAEIERGSSLGRELQRYLARGELIPDTVVNTLIISRLRRDRRNFIIDGYPRTAEQVLALENYLYDHGMSIDVAIEISISKEESIERISGRRICSKCGAVYHLRYRPPKVPGRCDICGGKLVQREDDRPEIVARRYDLYVRNMEPIIKFYKKQGVYVRIDGHGSISEVWERIRPLLDYIRNRESPSPGGSSAP</sequence>
<dbReference type="PANTHER" id="PTHR23359">
    <property type="entry name" value="NUCLEOTIDE KINASE"/>
    <property type="match status" value="1"/>
</dbReference>
<feature type="binding site" evidence="4">
    <location>
        <begin position="134"/>
        <end position="135"/>
    </location>
    <ligand>
        <name>ATP</name>
        <dbReference type="ChEBI" id="CHEBI:30616"/>
    </ligand>
</feature>
<proteinExistence type="inferred from homology"/>
<feature type="binding site" evidence="4">
    <location>
        <position position="169"/>
    </location>
    <ligand>
        <name>AMP</name>
        <dbReference type="ChEBI" id="CHEBI:456215"/>
    </ligand>
</feature>
<dbReference type="EC" id="2.7.4.3" evidence="4 6"/>
<dbReference type="GeneID" id="33326045"/>
<evidence type="ECO:0000256" key="3">
    <source>
        <dbReference type="ARBA" id="ARBA00022777"/>
    </source>
</evidence>
<dbReference type="GO" id="GO:0004017">
    <property type="term" value="F:AMP kinase activity"/>
    <property type="evidence" value="ECO:0007669"/>
    <property type="project" value="UniProtKB-UniRule"/>
</dbReference>
<feature type="binding site" evidence="4">
    <location>
        <position position="131"/>
    </location>
    <ligand>
        <name>Zn(2+)</name>
        <dbReference type="ChEBI" id="CHEBI:29105"/>
        <note>structural</note>
    </ligand>
</feature>
<dbReference type="InterPro" id="IPR000850">
    <property type="entry name" value="Adenylat/UMP-CMP_kin"/>
</dbReference>
<evidence type="ECO:0000259" key="7">
    <source>
        <dbReference type="Pfam" id="PF05191"/>
    </source>
</evidence>
<dbReference type="InterPro" id="IPR006259">
    <property type="entry name" value="Adenyl_kin_sub"/>
</dbReference>
<keyword evidence="4" id="KW-0862">Zinc</keyword>
<keyword evidence="4 6" id="KW-0067">ATP-binding</keyword>
<dbReference type="HAMAP" id="MF_00235">
    <property type="entry name" value="Adenylate_kinase_Adk"/>
    <property type="match status" value="1"/>
</dbReference>
<comment type="function">
    <text evidence="4">Catalyzes the reversible transfer of the terminal phosphate group between ATP and AMP. Plays an important role in cellular energy homeostasis and in adenine nucleotide metabolism.</text>
</comment>
<dbReference type="NCBIfam" id="NF001387">
    <property type="entry name" value="PRK00279.2-5"/>
    <property type="match status" value="1"/>
</dbReference>
<feature type="binding site" evidence="4">
    <location>
        <position position="125"/>
    </location>
    <ligand>
        <name>ATP</name>
        <dbReference type="ChEBI" id="CHEBI:30616"/>
    </ligand>
</feature>
<keyword evidence="4" id="KW-0545">Nucleotide biosynthesis</keyword>
<accession>A0A2Z2MIZ1</accession>
<feature type="binding site" evidence="4">
    <location>
        <begin position="57"/>
        <end position="59"/>
    </location>
    <ligand>
        <name>AMP</name>
        <dbReference type="ChEBI" id="CHEBI:456215"/>
    </ligand>
</feature>
<feature type="region of interest" description="LID" evidence="4">
    <location>
        <begin position="124"/>
        <end position="161"/>
    </location>
</feature>
<dbReference type="OrthoDB" id="31230at2157"/>
<feature type="binding site" evidence="4">
    <location>
        <begin position="10"/>
        <end position="15"/>
    </location>
    <ligand>
        <name>ATP</name>
        <dbReference type="ChEBI" id="CHEBI:30616"/>
    </ligand>
</feature>
<dbReference type="Pfam" id="PF05191">
    <property type="entry name" value="ADK_lid"/>
    <property type="match status" value="1"/>
</dbReference>
<feature type="binding site" evidence="4">
    <location>
        <position position="90"/>
    </location>
    <ligand>
        <name>AMP</name>
        <dbReference type="ChEBI" id="CHEBI:456215"/>
    </ligand>
</feature>
<comment type="pathway">
    <text evidence="4">Purine metabolism; AMP biosynthesis via salvage pathway; AMP from ADP: step 1/1.</text>
</comment>
<evidence type="ECO:0000256" key="4">
    <source>
        <dbReference type="HAMAP-Rule" id="MF_00235"/>
    </source>
</evidence>
<keyword evidence="3 4" id="KW-0418">Kinase</keyword>
<dbReference type="InterPro" id="IPR027417">
    <property type="entry name" value="P-loop_NTPase"/>
</dbReference>
<dbReference type="InterPro" id="IPR007862">
    <property type="entry name" value="Adenylate_kinase_lid-dom"/>
</dbReference>
<feature type="domain" description="Adenylate kinase active site lid" evidence="7">
    <location>
        <begin position="125"/>
        <end position="160"/>
    </location>
</feature>
<dbReference type="KEGG" id="tbs:A3L01_04700"/>
<comment type="catalytic activity">
    <reaction evidence="4 6">
        <text>AMP + ATP = 2 ADP</text>
        <dbReference type="Rhea" id="RHEA:12973"/>
        <dbReference type="ChEBI" id="CHEBI:30616"/>
        <dbReference type="ChEBI" id="CHEBI:456215"/>
        <dbReference type="ChEBI" id="CHEBI:456216"/>
        <dbReference type="EC" id="2.7.4.3"/>
    </reaction>
</comment>
<dbReference type="GO" id="GO:0008270">
    <property type="term" value="F:zinc ion binding"/>
    <property type="evidence" value="ECO:0007669"/>
    <property type="project" value="UniProtKB-UniRule"/>
</dbReference>
<keyword evidence="4" id="KW-0963">Cytoplasm</keyword>
<feature type="binding site" evidence="4">
    <location>
        <position position="31"/>
    </location>
    <ligand>
        <name>AMP</name>
        <dbReference type="ChEBI" id="CHEBI:456215"/>
    </ligand>
</feature>
<dbReference type="Pfam" id="PF00406">
    <property type="entry name" value="ADK"/>
    <property type="match status" value="1"/>
</dbReference>
<dbReference type="Gene3D" id="3.40.50.300">
    <property type="entry name" value="P-loop containing nucleotide triphosphate hydrolases"/>
    <property type="match status" value="1"/>
</dbReference>
<dbReference type="RefSeq" id="WP_088864714.1">
    <property type="nucleotide sequence ID" value="NZ_CP015101.1"/>
</dbReference>
<dbReference type="FunFam" id="3.40.50.300:FF:000106">
    <property type="entry name" value="Adenylate kinase mitochondrial"/>
    <property type="match status" value="1"/>
</dbReference>
<comment type="subunit">
    <text evidence="4 6">Monomer.</text>
</comment>
<feature type="binding site" evidence="4">
    <location>
        <position position="128"/>
    </location>
    <ligand>
        <name>Zn(2+)</name>
        <dbReference type="ChEBI" id="CHEBI:29105"/>
        <note>structural</note>
    </ligand>
</feature>
<dbReference type="PRINTS" id="PR00094">
    <property type="entry name" value="ADENYLTKNASE"/>
</dbReference>
<comment type="subcellular location">
    <subcellularLocation>
        <location evidence="4 6">Cytoplasm</location>
    </subcellularLocation>
</comment>
<keyword evidence="1 4" id="KW-0808">Transferase</keyword>
<dbReference type="CDD" id="cd01428">
    <property type="entry name" value="ADK"/>
    <property type="match status" value="1"/>
</dbReference>
<evidence type="ECO:0000256" key="6">
    <source>
        <dbReference type="RuleBase" id="RU003331"/>
    </source>
</evidence>
<feature type="binding site" evidence="4">
    <location>
        <position position="151"/>
    </location>
    <ligand>
        <name>Zn(2+)</name>
        <dbReference type="ChEBI" id="CHEBI:29105"/>
        <note>structural</note>
    </ligand>
</feature>
<dbReference type="GO" id="GO:0044209">
    <property type="term" value="P:AMP salvage"/>
    <property type="evidence" value="ECO:0007669"/>
    <property type="project" value="UniProtKB-UniRule"/>
</dbReference>
<dbReference type="UniPathway" id="UPA00588">
    <property type="reaction ID" value="UER00649"/>
</dbReference>
<reference evidence="8 9" key="1">
    <citation type="submission" date="2016-04" db="EMBL/GenBank/DDBJ databases">
        <title>Complete genome sequence of Thermococcus barossii type strain SHCK-94.</title>
        <authorList>
            <person name="Oger P.M."/>
        </authorList>
    </citation>
    <scope>NUCLEOTIDE SEQUENCE [LARGE SCALE GENOMIC DNA]</scope>
    <source>
        <strain evidence="8 9">SHCK-94</strain>
    </source>
</reference>
<keyword evidence="4" id="KW-0479">Metal-binding</keyword>
<evidence type="ECO:0000313" key="9">
    <source>
        <dbReference type="Proteomes" id="UP000250272"/>
    </source>
</evidence>
<feature type="binding site" evidence="4">
    <location>
        <position position="36"/>
    </location>
    <ligand>
        <name>AMP</name>
        <dbReference type="ChEBI" id="CHEBI:456215"/>
    </ligand>
</feature>
<comment type="domain">
    <text evidence="4">Consists of three domains, a large central CORE domain and two small peripheral domains, NMPbind and LID, which undergo movements during catalysis. The LID domain closes over the site of phosphoryl transfer upon ATP binding. Assembling and dissambling the active center during each catalytic cycle provides an effective means to prevent ATP hydrolysis. Some bacteria have evolved a zinc-coordinating structure that stabilizes the LID domain.</text>
</comment>
<evidence type="ECO:0000256" key="5">
    <source>
        <dbReference type="RuleBase" id="RU003330"/>
    </source>
</evidence>
<organism evidence="8 9">
    <name type="scientific">Thermococcus barossii</name>
    <dbReference type="NCBI Taxonomy" id="54077"/>
    <lineage>
        <taxon>Archaea</taxon>
        <taxon>Methanobacteriati</taxon>
        <taxon>Methanobacteriota</taxon>
        <taxon>Thermococci</taxon>
        <taxon>Thermococcales</taxon>
        <taxon>Thermococcaceae</taxon>
        <taxon>Thermococcus</taxon>
    </lineage>
</organism>
<comment type="similarity">
    <text evidence="4 5">Belongs to the adenylate kinase family.</text>
</comment>
<dbReference type="EMBL" id="CP015101">
    <property type="protein sequence ID" value="ASJ04695.1"/>
    <property type="molecule type" value="Genomic_DNA"/>
</dbReference>
<keyword evidence="9" id="KW-1185">Reference proteome</keyword>
<dbReference type="Proteomes" id="UP000250272">
    <property type="component" value="Chromosome"/>
</dbReference>